<dbReference type="InterPro" id="IPR001245">
    <property type="entry name" value="Ser-Thr/Tyr_kinase_cat_dom"/>
</dbReference>
<dbReference type="Gene3D" id="1.10.510.10">
    <property type="entry name" value="Transferase(Phosphotransferase) domain 1"/>
    <property type="match status" value="1"/>
</dbReference>
<feature type="domain" description="Protein kinase" evidence="1">
    <location>
        <begin position="59"/>
        <end position="331"/>
    </location>
</feature>
<dbReference type="Proteomes" id="UP000053477">
    <property type="component" value="Unassembled WGS sequence"/>
</dbReference>
<accession>A0A0H2RER9</accession>
<dbReference type="SMART" id="SM00220">
    <property type="entry name" value="S_TKc"/>
    <property type="match status" value="1"/>
</dbReference>
<keyword evidence="3" id="KW-1185">Reference proteome</keyword>
<dbReference type="EMBL" id="KQ086109">
    <property type="protein sequence ID" value="KLO08018.1"/>
    <property type="molecule type" value="Genomic_DNA"/>
</dbReference>
<dbReference type="GO" id="GO:0004674">
    <property type="term" value="F:protein serine/threonine kinase activity"/>
    <property type="evidence" value="ECO:0007669"/>
    <property type="project" value="TreeGrafter"/>
</dbReference>
<reference evidence="2 3" key="1">
    <citation type="submission" date="2015-04" db="EMBL/GenBank/DDBJ databases">
        <title>Complete genome sequence of Schizopora paradoxa KUC8140, a cosmopolitan wood degrader in East Asia.</title>
        <authorList>
            <consortium name="DOE Joint Genome Institute"/>
            <person name="Min B."/>
            <person name="Park H."/>
            <person name="Jang Y."/>
            <person name="Kim J.-J."/>
            <person name="Kim K.H."/>
            <person name="Pangilinan J."/>
            <person name="Lipzen A."/>
            <person name="Riley R."/>
            <person name="Grigoriev I.V."/>
            <person name="Spatafora J.W."/>
            <person name="Choi I.-G."/>
        </authorList>
    </citation>
    <scope>NUCLEOTIDE SEQUENCE [LARGE SCALE GENOMIC DNA]</scope>
    <source>
        <strain evidence="2 3">KUC8140</strain>
    </source>
</reference>
<evidence type="ECO:0000259" key="1">
    <source>
        <dbReference type="PROSITE" id="PS50011"/>
    </source>
</evidence>
<gene>
    <name evidence="2" type="ORF">SCHPADRAFT_944768</name>
</gene>
<keyword evidence="2" id="KW-0808">Transferase</keyword>
<sequence length="339" mass="38290">MSDQPLEHQDSSSYILVPPFDGPEQIPLKLPSKDLLKYVLSTVPEGSILDLSDDVLVDMKKDPIIGYGAFSDVYKRSIKIRGKTVNVAIKQFRLHLQDSDAVRIFAKEIRVVSRLDHPNVLRPFGYVAQEDSRYYIVSEWMQKGSVRQCMTQQTFSTGELFAMSLGIAKGLAYLHSAGAVHGDLKADNVLVSDDGTPMLTDFGSARMKESMTSKGYYSTETFRASIRWTPYEFFHHDDDKSFSPNAETDIWAFGMTILELITGKFPYDHIRSDSGVVTQIVKGKYPHTPVMEESDANAGLKRFLWSLCLRCWHLEPQQRPSMEDIVKEILGYGIDPSKT</sequence>
<evidence type="ECO:0000313" key="3">
    <source>
        <dbReference type="Proteomes" id="UP000053477"/>
    </source>
</evidence>
<dbReference type="PROSITE" id="PS50011">
    <property type="entry name" value="PROTEIN_KINASE_DOM"/>
    <property type="match status" value="1"/>
</dbReference>
<dbReference type="AlphaFoldDB" id="A0A0H2RER9"/>
<dbReference type="InterPro" id="IPR051681">
    <property type="entry name" value="Ser/Thr_Kinases-Pseudokinases"/>
</dbReference>
<dbReference type="GO" id="GO:0005524">
    <property type="term" value="F:ATP binding"/>
    <property type="evidence" value="ECO:0007669"/>
    <property type="project" value="InterPro"/>
</dbReference>
<organism evidence="2 3">
    <name type="scientific">Schizopora paradoxa</name>
    <dbReference type="NCBI Taxonomy" id="27342"/>
    <lineage>
        <taxon>Eukaryota</taxon>
        <taxon>Fungi</taxon>
        <taxon>Dikarya</taxon>
        <taxon>Basidiomycota</taxon>
        <taxon>Agaricomycotina</taxon>
        <taxon>Agaricomycetes</taxon>
        <taxon>Hymenochaetales</taxon>
        <taxon>Schizoporaceae</taxon>
        <taxon>Schizopora</taxon>
    </lineage>
</organism>
<dbReference type="InterPro" id="IPR000719">
    <property type="entry name" value="Prot_kinase_dom"/>
</dbReference>
<proteinExistence type="predicted"/>
<dbReference type="InterPro" id="IPR011009">
    <property type="entry name" value="Kinase-like_dom_sf"/>
</dbReference>
<dbReference type="OrthoDB" id="346907at2759"/>
<keyword evidence="2" id="KW-0418">Kinase</keyword>
<dbReference type="STRING" id="27342.A0A0H2RER9"/>
<protein>
    <submittedName>
        <fullName evidence="2">Kinase-like protein</fullName>
    </submittedName>
</protein>
<dbReference type="InParanoid" id="A0A0H2RER9"/>
<dbReference type="Pfam" id="PF07714">
    <property type="entry name" value="PK_Tyr_Ser-Thr"/>
    <property type="match status" value="1"/>
</dbReference>
<dbReference type="PANTHER" id="PTHR44329">
    <property type="entry name" value="SERINE/THREONINE-PROTEIN KINASE TNNI3K-RELATED"/>
    <property type="match status" value="1"/>
</dbReference>
<evidence type="ECO:0000313" key="2">
    <source>
        <dbReference type="EMBL" id="KLO08018.1"/>
    </source>
</evidence>
<dbReference type="SUPFAM" id="SSF56112">
    <property type="entry name" value="Protein kinase-like (PK-like)"/>
    <property type="match status" value="1"/>
</dbReference>
<name>A0A0H2RER9_9AGAM</name>